<accession>A0AAE3SPF1</accession>
<evidence type="ECO:0000313" key="1">
    <source>
        <dbReference type="EMBL" id="MCX2720540.1"/>
    </source>
</evidence>
<reference evidence="1" key="1">
    <citation type="submission" date="2022-11" db="EMBL/GenBank/DDBJ databases">
        <title>The characterization of three novel Bacteroidetes species and genomic analysis of their roles in tidal elemental geochemical cycles.</title>
        <authorList>
            <person name="Ma K.-J."/>
        </authorList>
    </citation>
    <scope>NUCLEOTIDE SEQUENCE</scope>
    <source>
        <strain evidence="1">M415</strain>
    </source>
</reference>
<protein>
    <submittedName>
        <fullName evidence="1">Uncharacterized protein</fullName>
    </submittedName>
</protein>
<dbReference type="RefSeq" id="WP_266014845.1">
    <property type="nucleotide sequence ID" value="NZ_JAPFQP010000004.1"/>
</dbReference>
<dbReference type="AlphaFoldDB" id="A0AAE3SPF1"/>
<dbReference type="EMBL" id="JAPFQP010000004">
    <property type="protein sequence ID" value="MCX2720540.1"/>
    <property type="molecule type" value="Genomic_DNA"/>
</dbReference>
<proteinExistence type="predicted"/>
<evidence type="ECO:0000313" key="2">
    <source>
        <dbReference type="Proteomes" id="UP001207116"/>
    </source>
</evidence>
<name>A0AAE3SPF1_9FLAO</name>
<organism evidence="1 2">
    <name type="scientific">Lentiprolixibacter aurantiacus</name>
    <dbReference type="NCBI Taxonomy" id="2993939"/>
    <lineage>
        <taxon>Bacteria</taxon>
        <taxon>Pseudomonadati</taxon>
        <taxon>Bacteroidota</taxon>
        <taxon>Flavobacteriia</taxon>
        <taxon>Flavobacteriales</taxon>
        <taxon>Flavobacteriaceae</taxon>
        <taxon>Lentiprolixibacter</taxon>
    </lineage>
</organism>
<sequence>MNAQFCKVGASNNERTRNYYGNALEIQIQVFQQKAVAHQGTPLQSFFEGKVEKIRKILERRGA</sequence>
<gene>
    <name evidence="1" type="ORF">OO016_13065</name>
</gene>
<keyword evidence="2" id="KW-1185">Reference proteome</keyword>
<comment type="caution">
    <text evidence="1">The sequence shown here is derived from an EMBL/GenBank/DDBJ whole genome shotgun (WGS) entry which is preliminary data.</text>
</comment>
<dbReference type="Proteomes" id="UP001207116">
    <property type="component" value="Unassembled WGS sequence"/>
</dbReference>